<dbReference type="Proteomes" id="UP001487740">
    <property type="component" value="Unassembled WGS sequence"/>
</dbReference>
<dbReference type="PANTHER" id="PTHR15881">
    <property type="entry name" value="MARGINAL ZONE B- AND B1-CELL-SPECIFIC PROTEIN"/>
    <property type="match status" value="1"/>
</dbReference>
<accession>A0AAW0TX09</accession>
<organism evidence="1 2">
    <name type="scientific">Scylla paramamosain</name>
    <name type="common">Mud crab</name>
    <dbReference type="NCBI Taxonomy" id="85552"/>
    <lineage>
        <taxon>Eukaryota</taxon>
        <taxon>Metazoa</taxon>
        <taxon>Ecdysozoa</taxon>
        <taxon>Arthropoda</taxon>
        <taxon>Crustacea</taxon>
        <taxon>Multicrustacea</taxon>
        <taxon>Malacostraca</taxon>
        <taxon>Eumalacostraca</taxon>
        <taxon>Eucarida</taxon>
        <taxon>Decapoda</taxon>
        <taxon>Pleocyemata</taxon>
        <taxon>Brachyura</taxon>
        <taxon>Eubrachyura</taxon>
        <taxon>Portunoidea</taxon>
        <taxon>Portunidae</taxon>
        <taxon>Portuninae</taxon>
        <taxon>Scylla</taxon>
    </lineage>
</organism>
<evidence type="ECO:0000313" key="1">
    <source>
        <dbReference type="EMBL" id="KAK8391733.1"/>
    </source>
</evidence>
<dbReference type="InterPro" id="IPR052682">
    <property type="entry name" value="MZB1"/>
</dbReference>
<evidence type="ECO:0008006" key="3">
    <source>
        <dbReference type="Google" id="ProtNLM"/>
    </source>
</evidence>
<sequence length="169" mass="19111">MAKEDLDFVDMEPADNEAALKCDACRIVTQKFAEAFLELKEEMTTTKQTPHDDDIINAAESVCDDTWNGFGVTLVDDREKLTALSGLSHEEESVWSRRLQDMCDELLGEASDEKTLYNLWASGGSLEDHMCRGERTFGACSSDDWGPWPGDDYDDYEDASEFEDIHDEF</sequence>
<dbReference type="PANTHER" id="PTHR15881:SF2">
    <property type="entry name" value="MARGINAL ZONE B- AND B1-CELL-SPECIFIC PROTEIN"/>
    <property type="match status" value="1"/>
</dbReference>
<dbReference type="EMBL" id="JARAKH010000024">
    <property type="protein sequence ID" value="KAK8391733.1"/>
    <property type="molecule type" value="Genomic_DNA"/>
</dbReference>
<protein>
    <recommendedName>
        <fullName evidence="3">Marginal zone B-and B1-cell-specific protein</fullName>
    </recommendedName>
</protein>
<proteinExistence type="predicted"/>
<dbReference type="AlphaFoldDB" id="A0AAW0TX09"/>
<dbReference type="GO" id="GO:0005576">
    <property type="term" value="C:extracellular region"/>
    <property type="evidence" value="ECO:0007669"/>
    <property type="project" value="TreeGrafter"/>
</dbReference>
<reference evidence="1 2" key="1">
    <citation type="submission" date="2023-03" db="EMBL/GenBank/DDBJ databases">
        <title>High-quality genome of Scylla paramamosain provides insights in environmental adaptation.</title>
        <authorList>
            <person name="Zhang L."/>
        </authorList>
    </citation>
    <scope>NUCLEOTIDE SEQUENCE [LARGE SCALE GENOMIC DNA]</scope>
    <source>
        <strain evidence="1">LZ_2023a</strain>
        <tissue evidence="1">Muscle</tissue>
    </source>
</reference>
<comment type="caution">
    <text evidence="1">The sequence shown here is derived from an EMBL/GenBank/DDBJ whole genome shotgun (WGS) entry which is preliminary data.</text>
</comment>
<keyword evidence="2" id="KW-1185">Reference proteome</keyword>
<evidence type="ECO:0000313" key="2">
    <source>
        <dbReference type="Proteomes" id="UP001487740"/>
    </source>
</evidence>
<gene>
    <name evidence="1" type="ORF">O3P69_017333</name>
</gene>
<dbReference type="GO" id="GO:0034663">
    <property type="term" value="C:endoplasmic reticulum chaperone complex"/>
    <property type="evidence" value="ECO:0007669"/>
    <property type="project" value="TreeGrafter"/>
</dbReference>
<name>A0AAW0TX09_SCYPA</name>